<keyword evidence="2" id="KW-1185">Reference proteome</keyword>
<proteinExistence type="predicted"/>
<protein>
    <submittedName>
        <fullName evidence="1">Uncharacterized protein</fullName>
    </submittedName>
</protein>
<evidence type="ECO:0000313" key="2">
    <source>
        <dbReference type="Proteomes" id="UP001155500"/>
    </source>
</evidence>
<comment type="caution">
    <text evidence="1">The sequence shown here is derived from an EMBL/GenBank/DDBJ whole genome shotgun (WGS) entry which is preliminary data.</text>
</comment>
<dbReference type="AlphaFoldDB" id="A0A9X4SJ01"/>
<reference evidence="1" key="1">
    <citation type="submission" date="2016-03" db="EMBL/GenBank/DDBJ databases">
        <title>Co-evolution between Pasteurellaceae and their hosts.</title>
        <authorList>
            <person name="Hansen M.J."/>
            <person name="Bojesen A.M."/>
            <person name="Planet P."/>
        </authorList>
    </citation>
    <scope>NUCLEOTIDE SEQUENCE</scope>
    <source>
        <strain evidence="1">146/S8/89</strain>
    </source>
</reference>
<evidence type="ECO:0000313" key="1">
    <source>
        <dbReference type="EMBL" id="MDG6896187.1"/>
    </source>
</evidence>
<dbReference type="Proteomes" id="UP001155500">
    <property type="component" value="Unassembled WGS sequence"/>
</dbReference>
<name>A0A9X4SJ01_9PAST</name>
<gene>
    <name evidence="1" type="ORF">A6A20_11315</name>
</gene>
<sequence>MKKIIVPKNKLAMKKLDLDQCEDKELVELNLSDEEFLFLYNLGVFAKINIILDKYIGDYEDDSVIGQSDLVILREIFKSFGEHTHHLLKLTDIAIENNTGMFFISSLNMII</sequence>
<accession>A0A9X4SJ01</accession>
<dbReference type="EMBL" id="LWID01000001">
    <property type="protein sequence ID" value="MDG6896187.1"/>
    <property type="molecule type" value="Genomic_DNA"/>
</dbReference>
<organism evidence="1 2">
    <name type="scientific">Volucribacter amazonae</name>
    <dbReference type="NCBI Taxonomy" id="256731"/>
    <lineage>
        <taxon>Bacteria</taxon>
        <taxon>Pseudomonadati</taxon>
        <taxon>Pseudomonadota</taxon>
        <taxon>Gammaproteobacteria</taxon>
        <taxon>Pasteurellales</taxon>
        <taxon>Pasteurellaceae</taxon>
        <taxon>Volucribacter</taxon>
    </lineage>
</organism>
<dbReference type="RefSeq" id="WP_279573542.1">
    <property type="nucleotide sequence ID" value="NZ_LWID01000001.1"/>
</dbReference>